<evidence type="ECO:0000313" key="2">
    <source>
        <dbReference type="Proteomes" id="UP000007755"/>
    </source>
</evidence>
<dbReference type="InParanoid" id="F4X2R3"/>
<organism evidence="2">
    <name type="scientific">Acromyrmex echinatior</name>
    <name type="common">Panamanian leafcutter ant</name>
    <name type="synonym">Acromyrmex octospinosus echinatior</name>
    <dbReference type="NCBI Taxonomy" id="103372"/>
    <lineage>
        <taxon>Eukaryota</taxon>
        <taxon>Metazoa</taxon>
        <taxon>Ecdysozoa</taxon>
        <taxon>Arthropoda</taxon>
        <taxon>Hexapoda</taxon>
        <taxon>Insecta</taxon>
        <taxon>Pterygota</taxon>
        <taxon>Neoptera</taxon>
        <taxon>Endopterygota</taxon>
        <taxon>Hymenoptera</taxon>
        <taxon>Apocrita</taxon>
        <taxon>Aculeata</taxon>
        <taxon>Formicoidea</taxon>
        <taxon>Formicidae</taxon>
        <taxon>Myrmicinae</taxon>
        <taxon>Acromyrmex</taxon>
    </lineage>
</organism>
<accession>F4X2R3</accession>
<keyword evidence="2" id="KW-1185">Reference proteome</keyword>
<gene>
    <name evidence="1" type="ORF">G5I_12594</name>
</gene>
<reference evidence="1" key="1">
    <citation type="submission" date="2011-02" db="EMBL/GenBank/DDBJ databases">
        <title>The genome of the leaf-cutting ant Acromyrmex echinatior suggests key adaptations to social evolution and fungus farming.</title>
        <authorList>
            <person name="Nygaard S."/>
            <person name="Zhang G."/>
        </authorList>
    </citation>
    <scope>NUCLEOTIDE SEQUENCE</scope>
</reference>
<evidence type="ECO:0000313" key="1">
    <source>
        <dbReference type="EMBL" id="EGI59259.1"/>
    </source>
</evidence>
<dbReference type="AlphaFoldDB" id="F4X2R3"/>
<name>F4X2R3_ACREC</name>
<sequence length="81" mass="9085">MEQQFASGTLMNRNSANALPVYGSHWCARSSRVLNLQNLALWLTELWDMKGVAILESQKSDAPVELGSEFEIFDAFSTKHP</sequence>
<protein>
    <submittedName>
        <fullName evidence="1">Uncharacterized protein</fullName>
    </submittedName>
</protein>
<proteinExistence type="predicted"/>
<dbReference type="EMBL" id="GL888591">
    <property type="protein sequence ID" value="EGI59259.1"/>
    <property type="molecule type" value="Genomic_DNA"/>
</dbReference>
<dbReference type="Proteomes" id="UP000007755">
    <property type="component" value="Unassembled WGS sequence"/>
</dbReference>